<name>A0A378MYW6_MANHA</name>
<gene>
    <name evidence="1" type="ORF">NCTC10638_02628</name>
</gene>
<dbReference type="InterPro" id="IPR055794">
    <property type="entry name" value="DUF7370"/>
</dbReference>
<dbReference type="Pfam" id="PF24085">
    <property type="entry name" value="DUF7370"/>
    <property type="match status" value="1"/>
</dbReference>
<evidence type="ECO:0000313" key="1">
    <source>
        <dbReference type="EMBL" id="STY61413.1"/>
    </source>
</evidence>
<dbReference type="Proteomes" id="UP000254802">
    <property type="component" value="Unassembled WGS sequence"/>
</dbReference>
<proteinExistence type="predicted"/>
<evidence type="ECO:0000313" key="2">
    <source>
        <dbReference type="Proteomes" id="UP000254802"/>
    </source>
</evidence>
<accession>A0A378MYW6</accession>
<reference evidence="1 2" key="1">
    <citation type="submission" date="2018-06" db="EMBL/GenBank/DDBJ databases">
        <authorList>
            <consortium name="Pathogen Informatics"/>
            <person name="Doyle S."/>
        </authorList>
    </citation>
    <scope>NUCLEOTIDE SEQUENCE [LARGE SCALE GENOMIC DNA]</scope>
    <source>
        <strain evidence="1 2">NCTC10638</strain>
    </source>
</reference>
<dbReference type="EMBL" id="UGPN01000002">
    <property type="protein sequence ID" value="STY61413.1"/>
    <property type="molecule type" value="Genomic_DNA"/>
</dbReference>
<protein>
    <submittedName>
        <fullName evidence="1">Uncharacterized protein</fullName>
    </submittedName>
</protein>
<sequence length="143" mass="15586">MAAEIELSEARTTLDELGFTSPNSLLELYVQQTNTLDQALNKSGYSEETQKLIKLYLVAILAISSGARRIKSEGAPSGASRTFEYDPNALDNLKSAIRSIDPKGCAESLLPKIKLSAFSMWSEAANVKFIELVLHRKSHALAG</sequence>
<dbReference type="AlphaFoldDB" id="A0A378MYW6"/>
<organism evidence="1 2">
    <name type="scientific">Mannheimia haemolytica</name>
    <name type="common">Pasteurella haemolytica</name>
    <dbReference type="NCBI Taxonomy" id="75985"/>
    <lineage>
        <taxon>Bacteria</taxon>
        <taxon>Pseudomonadati</taxon>
        <taxon>Pseudomonadota</taxon>
        <taxon>Gammaproteobacteria</taxon>
        <taxon>Pasteurellales</taxon>
        <taxon>Pasteurellaceae</taxon>
        <taxon>Mannheimia</taxon>
    </lineage>
</organism>